<keyword evidence="2" id="KW-0576">Peroxisome</keyword>
<dbReference type="Gene3D" id="3.40.50.980">
    <property type="match status" value="2"/>
</dbReference>
<feature type="non-terminal residue" evidence="4">
    <location>
        <position position="1"/>
    </location>
</feature>
<keyword evidence="5" id="KW-1185">Reference proteome</keyword>
<dbReference type="InterPro" id="IPR020845">
    <property type="entry name" value="AMP-binding_CS"/>
</dbReference>
<accession>A0AAN5CT23</accession>
<dbReference type="Pfam" id="PF00501">
    <property type="entry name" value="AMP-binding"/>
    <property type="match status" value="1"/>
</dbReference>
<dbReference type="EMBL" id="BTRK01000004">
    <property type="protein sequence ID" value="GMR50089.1"/>
    <property type="molecule type" value="Genomic_DNA"/>
</dbReference>
<dbReference type="GO" id="GO:0005777">
    <property type="term" value="C:peroxisome"/>
    <property type="evidence" value="ECO:0007669"/>
    <property type="project" value="UniProtKB-SubCell"/>
</dbReference>
<dbReference type="SUPFAM" id="SSF56801">
    <property type="entry name" value="Acetyl-CoA synthetase-like"/>
    <property type="match status" value="1"/>
</dbReference>
<feature type="domain" description="AMP-dependent synthetase/ligase" evidence="3">
    <location>
        <begin position="33"/>
        <end position="379"/>
    </location>
</feature>
<dbReference type="InterPro" id="IPR000873">
    <property type="entry name" value="AMP-dep_synth/lig_dom"/>
</dbReference>
<name>A0AAN5CT23_9BILA</name>
<evidence type="ECO:0000259" key="3">
    <source>
        <dbReference type="Pfam" id="PF00501"/>
    </source>
</evidence>
<evidence type="ECO:0000256" key="1">
    <source>
        <dbReference type="ARBA" id="ARBA00004275"/>
    </source>
</evidence>
<proteinExistence type="predicted"/>
<dbReference type="Gene3D" id="2.30.38.10">
    <property type="entry name" value="Luciferase, Domain 3"/>
    <property type="match status" value="1"/>
</dbReference>
<evidence type="ECO:0000313" key="4">
    <source>
        <dbReference type="EMBL" id="GMR50089.1"/>
    </source>
</evidence>
<evidence type="ECO:0000256" key="2">
    <source>
        <dbReference type="ARBA" id="ARBA00023140"/>
    </source>
</evidence>
<protein>
    <recommendedName>
        <fullName evidence="3">AMP-dependent synthetase/ligase domain-containing protein</fullName>
    </recommendedName>
</protein>
<dbReference type="Proteomes" id="UP001328107">
    <property type="component" value="Unassembled WGS sequence"/>
</dbReference>
<dbReference type="GO" id="GO:0016405">
    <property type="term" value="F:CoA-ligase activity"/>
    <property type="evidence" value="ECO:0007669"/>
    <property type="project" value="TreeGrafter"/>
</dbReference>
<reference evidence="5" key="1">
    <citation type="submission" date="2022-10" db="EMBL/GenBank/DDBJ databases">
        <title>Genome assembly of Pristionchus species.</title>
        <authorList>
            <person name="Yoshida K."/>
            <person name="Sommer R.J."/>
        </authorList>
    </citation>
    <scope>NUCLEOTIDE SEQUENCE [LARGE SCALE GENOMIC DNA]</scope>
    <source>
        <strain evidence="5">RS5460</strain>
    </source>
</reference>
<comment type="subcellular location">
    <subcellularLocation>
        <location evidence="1">Peroxisome</location>
    </subcellularLocation>
</comment>
<evidence type="ECO:0000313" key="5">
    <source>
        <dbReference type="Proteomes" id="UP001328107"/>
    </source>
</evidence>
<dbReference type="PANTHER" id="PTHR24096:SF422">
    <property type="entry name" value="BCDNA.GH02901"/>
    <property type="match status" value="1"/>
</dbReference>
<sequence length="380" mass="42130">SRMVYKSEFPPVPISNESLHAKLLNAIWSHGNLHPTNHALVAADDSSKYVTFHELHRQAHSVRAFLLERGFHQGEVASLVLSNCIEWAVFALGTMAAGGCVSGASALFTDYELERQFVDSRSTFVFTDEKHLKKYQNSIKNCPTLKTIICVRHSSSDTPLNAGVFEWHEVVSRKPDYGVTNLDLESIVALPYSSGTTGLPKGVMLTHRGVGTTIEIFVEYDIVTLYFVASPLYWFIFQESFVLNLPFYHGFGFGMLCANLLAGAKTVVIGKFEPQLFLAAIQQHRPRILTTVPPILLFLAKHPMVKQFDCSSLEIVLVGAAPTGKDLAMEFLAQHKNVKYLCQAYGMTETTIASHLPVLSVKDPHLGAGKPMSNFEQKVQ</sequence>
<gene>
    <name evidence="4" type="ORF">PMAYCL1PPCAC_20284</name>
</gene>
<dbReference type="PANTHER" id="PTHR24096">
    <property type="entry name" value="LONG-CHAIN-FATTY-ACID--COA LIGASE"/>
    <property type="match status" value="1"/>
</dbReference>
<dbReference type="PROSITE" id="PS00455">
    <property type="entry name" value="AMP_BINDING"/>
    <property type="match status" value="1"/>
</dbReference>
<organism evidence="4 5">
    <name type="scientific">Pristionchus mayeri</name>
    <dbReference type="NCBI Taxonomy" id="1317129"/>
    <lineage>
        <taxon>Eukaryota</taxon>
        <taxon>Metazoa</taxon>
        <taxon>Ecdysozoa</taxon>
        <taxon>Nematoda</taxon>
        <taxon>Chromadorea</taxon>
        <taxon>Rhabditida</taxon>
        <taxon>Rhabditina</taxon>
        <taxon>Diplogasteromorpha</taxon>
        <taxon>Diplogasteroidea</taxon>
        <taxon>Neodiplogasteridae</taxon>
        <taxon>Pristionchus</taxon>
    </lineage>
</organism>
<comment type="caution">
    <text evidence="4">The sequence shown here is derived from an EMBL/GenBank/DDBJ whole genome shotgun (WGS) entry which is preliminary data.</text>
</comment>
<dbReference type="AlphaFoldDB" id="A0AAN5CT23"/>